<keyword evidence="1" id="KW-0472">Membrane</keyword>
<evidence type="ECO:0000256" key="1">
    <source>
        <dbReference type="SAM" id="Phobius"/>
    </source>
</evidence>
<dbReference type="EMBL" id="HACG01006491">
    <property type="protein sequence ID" value="CEK53356.1"/>
    <property type="molecule type" value="Transcribed_RNA"/>
</dbReference>
<evidence type="ECO:0000313" key="2">
    <source>
        <dbReference type="EMBL" id="CEK53356.1"/>
    </source>
</evidence>
<feature type="transmembrane region" description="Helical" evidence="1">
    <location>
        <begin position="28"/>
        <end position="45"/>
    </location>
</feature>
<keyword evidence="1" id="KW-1133">Transmembrane helix</keyword>
<protein>
    <submittedName>
        <fullName evidence="2">Uncharacterized protein</fullName>
    </submittedName>
</protein>
<name>A0A0B6YC04_9EUPU</name>
<proteinExistence type="predicted"/>
<reference evidence="2" key="1">
    <citation type="submission" date="2014-12" db="EMBL/GenBank/DDBJ databases">
        <title>Insight into the proteome of Arion vulgaris.</title>
        <authorList>
            <person name="Aradska J."/>
            <person name="Bulat T."/>
            <person name="Smidak R."/>
            <person name="Sarate P."/>
            <person name="Gangsoo J."/>
            <person name="Sialana F."/>
            <person name="Bilban M."/>
            <person name="Lubec G."/>
        </authorList>
    </citation>
    <scope>NUCLEOTIDE SEQUENCE</scope>
    <source>
        <tissue evidence="2">Skin</tissue>
    </source>
</reference>
<gene>
    <name evidence="2" type="primary">ORF20021</name>
</gene>
<organism evidence="2">
    <name type="scientific">Arion vulgaris</name>
    <dbReference type="NCBI Taxonomy" id="1028688"/>
    <lineage>
        <taxon>Eukaryota</taxon>
        <taxon>Metazoa</taxon>
        <taxon>Spiralia</taxon>
        <taxon>Lophotrochozoa</taxon>
        <taxon>Mollusca</taxon>
        <taxon>Gastropoda</taxon>
        <taxon>Heterobranchia</taxon>
        <taxon>Euthyneura</taxon>
        <taxon>Panpulmonata</taxon>
        <taxon>Eupulmonata</taxon>
        <taxon>Stylommatophora</taxon>
        <taxon>Helicina</taxon>
        <taxon>Arionoidea</taxon>
        <taxon>Arionidae</taxon>
        <taxon>Arion</taxon>
    </lineage>
</organism>
<dbReference type="AlphaFoldDB" id="A0A0B6YC04"/>
<sequence>MKKYIKSHEHISKHQHITRALLKRIRQVRNIIDFLIIIIGLYVSGDNTFSVS</sequence>
<keyword evidence="1" id="KW-0812">Transmembrane</keyword>
<accession>A0A0B6YC04</accession>